<evidence type="ECO:0000313" key="10">
    <source>
        <dbReference type="EMBL" id="GAH79785.1"/>
    </source>
</evidence>
<dbReference type="GO" id="GO:0005525">
    <property type="term" value="F:GTP binding"/>
    <property type="evidence" value="ECO:0007669"/>
    <property type="project" value="UniProtKB-KW"/>
</dbReference>
<dbReference type="AlphaFoldDB" id="X1JE29"/>
<dbReference type="EMBL" id="BARU01035361">
    <property type="protein sequence ID" value="GAH79785.1"/>
    <property type="molecule type" value="Genomic_DNA"/>
</dbReference>
<dbReference type="GO" id="GO:0046872">
    <property type="term" value="F:metal ion binding"/>
    <property type="evidence" value="ECO:0007669"/>
    <property type="project" value="UniProtKB-KW"/>
</dbReference>
<dbReference type="GO" id="GO:0006396">
    <property type="term" value="P:RNA processing"/>
    <property type="evidence" value="ECO:0007669"/>
    <property type="project" value="InterPro"/>
</dbReference>
<reference evidence="10" key="1">
    <citation type="journal article" date="2014" name="Front. Microbiol.">
        <title>High frequency of phylogenetically diverse reductive dehalogenase-homologous genes in deep subseafloor sedimentary metagenomes.</title>
        <authorList>
            <person name="Kawai M."/>
            <person name="Futagami T."/>
            <person name="Toyoda A."/>
            <person name="Takaki Y."/>
            <person name="Nishi S."/>
            <person name="Hori S."/>
            <person name="Arai W."/>
            <person name="Tsubouchi T."/>
            <person name="Morono Y."/>
            <person name="Uchiyama I."/>
            <person name="Ito T."/>
            <person name="Fujiyama A."/>
            <person name="Inagaki F."/>
            <person name="Takami H."/>
        </authorList>
    </citation>
    <scope>NUCLEOTIDE SEQUENCE</scope>
    <source>
        <strain evidence="10">Expedition CK06-06</strain>
    </source>
</reference>
<comment type="caution">
    <text evidence="10">The sequence shown here is derived from an EMBL/GenBank/DDBJ whole genome shotgun (WGS) entry which is preliminary data.</text>
</comment>
<evidence type="ECO:0000256" key="9">
    <source>
        <dbReference type="SAM" id="MobiDB-lite"/>
    </source>
</evidence>
<sequence>MNELMAGGARWAVKRGFGSEEDLDATEEGGCLKGADPSKISDKAIKRGMPQAGTLG</sequence>
<feature type="non-terminal residue" evidence="10">
    <location>
        <position position="56"/>
    </location>
</feature>
<name>X1JE29_9ZZZZ</name>
<keyword evidence="3" id="KW-0436">Ligase</keyword>
<keyword evidence="7" id="KW-0464">Manganese</keyword>
<comment type="cofactor">
    <cofactor evidence="1">
        <name>Mn(2+)</name>
        <dbReference type="ChEBI" id="CHEBI:29035"/>
    </cofactor>
</comment>
<evidence type="ECO:0000256" key="3">
    <source>
        <dbReference type="ARBA" id="ARBA00022598"/>
    </source>
</evidence>
<keyword evidence="6" id="KW-0342">GTP-binding</keyword>
<dbReference type="EC" id="6.5.1.8" evidence="2"/>
<protein>
    <recommendedName>
        <fullName evidence="2">3'-phosphate/5'-hydroxy nucleic acid ligase</fullName>
        <ecNumber evidence="2">6.5.1.8</ecNumber>
    </recommendedName>
</protein>
<keyword evidence="4" id="KW-0479">Metal-binding</keyword>
<dbReference type="Gene3D" id="3.90.1860.10">
    <property type="entry name" value="tRNA-splicing ligase RtcB"/>
    <property type="match status" value="1"/>
</dbReference>
<dbReference type="PANTHER" id="PTHR11118:SF1">
    <property type="entry name" value="RNA-SPLICING LIGASE RTCB HOMOLOG"/>
    <property type="match status" value="1"/>
</dbReference>
<dbReference type="InterPro" id="IPR036025">
    <property type="entry name" value="RtcB-like_sf"/>
</dbReference>
<gene>
    <name evidence="10" type="ORF">S03H2_55371</name>
</gene>
<comment type="catalytic activity">
    <reaction evidence="8">
        <text>a 3'-end 3'-phospho-ribonucleotide-RNA + a 5'-end dephospho-ribonucleoside-RNA + GTP = a ribonucleotidyl-ribonucleotide-RNA + GMP + diphosphate</text>
        <dbReference type="Rhea" id="RHEA:68076"/>
        <dbReference type="Rhea" id="RHEA-COMP:10463"/>
        <dbReference type="Rhea" id="RHEA-COMP:13936"/>
        <dbReference type="Rhea" id="RHEA-COMP:17355"/>
        <dbReference type="ChEBI" id="CHEBI:33019"/>
        <dbReference type="ChEBI" id="CHEBI:37565"/>
        <dbReference type="ChEBI" id="CHEBI:58115"/>
        <dbReference type="ChEBI" id="CHEBI:83062"/>
        <dbReference type="ChEBI" id="CHEBI:138284"/>
        <dbReference type="ChEBI" id="CHEBI:173118"/>
        <dbReference type="EC" id="6.5.1.8"/>
    </reaction>
</comment>
<evidence type="ECO:0000256" key="5">
    <source>
        <dbReference type="ARBA" id="ARBA00022741"/>
    </source>
</evidence>
<accession>X1JE29</accession>
<proteinExistence type="predicted"/>
<dbReference type="GO" id="GO:0170057">
    <property type="term" value="F:RNA ligase (GTP) activity"/>
    <property type="evidence" value="ECO:0007669"/>
    <property type="project" value="UniProtKB-EC"/>
</dbReference>
<dbReference type="PANTHER" id="PTHR11118">
    <property type="entry name" value="RNA-SPLICING LIGASE RTCB HOMOLOG"/>
    <property type="match status" value="1"/>
</dbReference>
<dbReference type="InterPro" id="IPR001233">
    <property type="entry name" value="RtcB"/>
</dbReference>
<evidence type="ECO:0000256" key="2">
    <source>
        <dbReference type="ARBA" id="ARBA00012726"/>
    </source>
</evidence>
<evidence type="ECO:0000256" key="1">
    <source>
        <dbReference type="ARBA" id="ARBA00001936"/>
    </source>
</evidence>
<evidence type="ECO:0000256" key="8">
    <source>
        <dbReference type="ARBA" id="ARBA00047746"/>
    </source>
</evidence>
<keyword evidence="5" id="KW-0547">Nucleotide-binding</keyword>
<evidence type="ECO:0000256" key="4">
    <source>
        <dbReference type="ARBA" id="ARBA00022723"/>
    </source>
</evidence>
<dbReference type="SUPFAM" id="SSF103365">
    <property type="entry name" value="Hypothetical protein PH1602"/>
    <property type="match status" value="1"/>
</dbReference>
<evidence type="ECO:0000256" key="7">
    <source>
        <dbReference type="ARBA" id="ARBA00023211"/>
    </source>
</evidence>
<feature type="region of interest" description="Disordered" evidence="9">
    <location>
        <begin position="18"/>
        <end position="56"/>
    </location>
</feature>
<evidence type="ECO:0000256" key="6">
    <source>
        <dbReference type="ARBA" id="ARBA00023134"/>
    </source>
</evidence>
<dbReference type="GO" id="GO:0003972">
    <property type="term" value="F:RNA ligase (ATP) activity"/>
    <property type="evidence" value="ECO:0007669"/>
    <property type="project" value="TreeGrafter"/>
</dbReference>
<dbReference type="Pfam" id="PF01139">
    <property type="entry name" value="RtcB"/>
    <property type="match status" value="1"/>
</dbReference>
<organism evidence="10">
    <name type="scientific">marine sediment metagenome</name>
    <dbReference type="NCBI Taxonomy" id="412755"/>
    <lineage>
        <taxon>unclassified sequences</taxon>
        <taxon>metagenomes</taxon>
        <taxon>ecological metagenomes</taxon>
    </lineage>
</organism>